<comment type="subcellular location">
    <subcellularLocation>
        <location evidence="1 11">Cell outer membrane</location>
        <topology evidence="1 11">Multi-pass membrane protein</topology>
    </subcellularLocation>
</comment>
<dbReference type="InterPro" id="IPR012910">
    <property type="entry name" value="Plug_dom"/>
</dbReference>
<keyword evidence="16" id="KW-0675">Receptor</keyword>
<feature type="signal peptide" evidence="13">
    <location>
        <begin position="1"/>
        <end position="19"/>
    </location>
</feature>
<evidence type="ECO:0000256" key="11">
    <source>
        <dbReference type="PROSITE-ProRule" id="PRU01360"/>
    </source>
</evidence>
<feature type="domain" description="TonB-dependent receptor-like beta-barrel" evidence="14">
    <location>
        <begin position="309"/>
        <end position="763"/>
    </location>
</feature>
<dbReference type="Gene3D" id="2.170.130.10">
    <property type="entry name" value="TonB-dependent receptor, plug domain"/>
    <property type="match status" value="1"/>
</dbReference>
<dbReference type="Pfam" id="PF07715">
    <property type="entry name" value="Plug"/>
    <property type="match status" value="1"/>
</dbReference>
<dbReference type="Pfam" id="PF00593">
    <property type="entry name" value="TonB_dep_Rec_b-barrel"/>
    <property type="match status" value="1"/>
</dbReference>
<keyword evidence="4" id="KW-0410">Iron transport</keyword>
<keyword evidence="13" id="KW-0732">Signal</keyword>
<keyword evidence="17" id="KW-1185">Reference proteome</keyword>
<proteinExistence type="inferred from homology"/>
<dbReference type="GO" id="GO:0009279">
    <property type="term" value="C:cell outer membrane"/>
    <property type="evidence" value="ECO:0007669"/>
    <property type="project" value="UniProtKB-SubCell"/>
</dbReference>
<evidence type="ECO:0000256" key="3">
    <source>
        <dbReference type="ARBA" id="ARBA00022452"/>
    </source>
</evidence>
<dbReference type="SUPFAM" id="SSF49464">
    <property type="entry name" value="Carboxypeptidase regulatory domain-like"/>
    <property type="match status" value="1"/>
</dbReference>
<dbReference type="RefSeq" id="WP_201919525.1">
    <property type="nucleotide sequence ID" value="NZ_JAERQG010000002.1"/>
</dbReference>
<keyword evidence="5 11" id="KW-0812">Transmembrane</keyword>
<keyword evidence="9 11" id="KW-0472">Membrane</keyword>
<dbReference type="Gene3D" id="2.60.40.1120">
    <property type="entry name" value="Carboxypeptidase-like, regulatory domain"/>
    <property type="match status" value="1"/>
</dbReference>
<keyword evidence="2 11" id="KW-0813">Transport</keyword>
<dbReference type="InterPro" id="IPR008969">
    <property type="entry name" value="CarboxyPept-like_regulatory"/>
</dbReference>
<feature type="domain" description="TonB-dependent receptor plug" evidence="15">
    <location>
        <begin position="116"/>
        <end position="233"/>
    </location>
</feature>
<evidence type="ECO:0000256" key="7">
    <source>
        <dbReference type="ARBA" id="ARBA00023065"/>
    </source>
</evidence>
<reference evidence="16" key="1">
    <citation type="submission" date="2021-01" db="EMBL/GenBank/DDBJ databases">
        <title>Marivirga sp. nov., isolated from intertidal surface sediments.</title>
        <authorList>
            <person name="Zhang M."/>
        </authorList>
    </citation>
    <scope>NUCLEOTIDE SEQUENCE</scope>
    <source>
        <strain evidence="16">SM1354</strain>
    </source>
</reference>
<keyword evidence="3 11" id="KW-1134">Transmembrane beta strand</keyword>
<keyword evidence="7" id="KW-0406">Ion transport</keyword>
<evidence type="ECO:0000256" key="4">
    <source>
        <dbReference type="ARBA" id="ARBA00022496"/>
    </source>
</evidence>
<dbReference type="PANTHER" id="PTHR32552">
    <property type="entry name" value="FERRICHROME IRON RECEPTOR-RELATED"/>
    <property type="match status" value="1"/>
</dbReference>
<dbReference type="InterPro" id="IPR037066">
    <property type="entry name" value="Plug_dom_sf"/>
</dbReference>
<dbReference type="InterPro" id="IPR039426">
    <property type="entry name" value="TonB-dep_rcpt-like"/>
</dbReference>
<comment type="caution">
    <text evidence="16">The sequence shown here is derived from an EMBL/GenBank/DDBJ whole genome shotgun (WGS) entry which is preliminary data.</text>
</comment>
<accession>A0A937AF92</accession>
<evidence type="ECO:0000256" key="10">
    <source>
        <dbReference type="ARBA" id="ARBA00023237"/>
    </source>
</evidence>
<evidence type="ECO:0000259" key="15">
    <source>
        <dbReference type="Pfam" id="PF07715"/>
    </source>
</evidence>
<evidence type="ECO:0000256" key="2">
    <source>
        <dbReference type="ARBA" id="ARBA00022448"/>
    </source>
</evidence>
<dbReference type="EMBL" id="JAERQG010000002">
    <property type="protein sequence ID" value="MBL0765158.1"/>
    <property type="molecule type" value="Genomic_DNA"/>
</dbReference>
<evidence type="ECO:0000256" key="9">
    <source>
        <dbReference type="ARBA" id="ARBA00023136"/>
    </source>
</evidence>
<evidence type="ECO:0000259" key="14">
    <source>
        <dbReference type="Pfam" id="PF00593"/>
    </source>
</evidence>
<gene>
    <name evidence="16" type="ORF">JKP34_07850</name>
</gene>
<dbReference type="AlphaFoldDB" id="A0A937AF92"/>
<dbReference type="PROSITE" id="PS52016">
    <property type="entry name" value="TONB_DEPENDENT_REC_3"/>
    <property type="match status" value="1"/>
</dbReference>
<dbReference type="InterPro" id="IPR000531">
    <property type="entry name" value="Beta-barrel_TonB"/>
</dbReference>
<evidence type="ECO:0000256" key="13">
    <source>
        <dbReference type="SAM" id="SignalP"/>
    </source>
</evidence>
<sequence>MKRSLLLVMGMLCALVSFAQNNQIKGKLIDENTQSPLIGANISVNNSRIITTDVKGEFTIACSDSVYLEISYVGYTPVSKKLSCSQNKRLVIAMTASSQQLGTVEVTATSNLNKSQLEQPISIVKMDKKALNRSTGLFLDDAINTNVPGVTMQRRTQSGGQQLNIRGYGSGMGFRGVSNNFDGQGVKMYLNGIPVTDAEGITQMDDIDFGSVNKTEILKGPSGTLYGLAIAGVVNMETERAPKNQTSVAQEVMTGSYGLLRTTTRLSIGGENSSLLVNYGHQKFDGFMVHTKSQKDFVNLMGDFNLNDKQSITTYFGYSDSYDERNGELTKEQYAALDYSGNQRYIKNNAHSAIRTFRAGIGHTYEFNQHFSNTTSFFGSGQNKDNSSAGGWNDKLPLNYGLRSVFEKNFSLSNNISLSGLTGIEAQKMNAQTVGYRMGADSTNLDGYNIITNIKSNEATSTSTYSYFTQWTLSLPWKFNITAGVGVSNMKIRLEDRLWGLDNNSPDNDRLKVYENSYNNLLSPSLAINKKINPFASVYASFSTGYKAPVTGNILISTTGQLNTGLTPEKGTQIEVGTKGSFFKNHLFYTLAVYHTTFEDKFTTITVQNPENTATLYSYLVNGGRLNNNGLEAYLSYQLMSSETGFIKLLQPFANFTYADYTYQDYQFEKVGENAANEQISVVEDYSGKAVAGVPPMVFNAGVDIVTNPGFYGNVYYNYRSSMPYTSDGLNETDAYSLLNAKLGFRKQLSDFNLDVYVGANNITGTQYYQMVFVNQLPDAYIPAPNEINFFGGINLKYTF</sequence>
<evidence type="ECO:0000256" key="5">
    <source>
        <dbReference type="ARBA" id="ARBA00022692"/>
    </source>
</evidence>
<dbReference type="Pfam" id="PF13715">
    <property type="entry name" value="CarbopepD_reg_2"/>
    <property type="match status" value="1"/>
</dbReference>
<evidence type="ECO:0000313" key="17">
    <source>
        <dbReference type="Proteomes" id="UP000642920"/>
    </source>
</evidence>
<keyword evidence="6" id="KW-0408">Iron</keyword>
<keyword evidence="10 11" id="KW-0998">Cell outer membrane</keyword>
<dbReference type="Proteomes" id="UP000642920">
    <property type="component" value="Unassembled WGS sequence"/>
</dbReference>
<evidence type="ECO:0000256" key="12">
    <source>
        <dbReference type="RuleBase" id="RU003357"/>
    </source>
</evidence>
<organism evidence="16 17">
    <name type="scientific">Marivirga atlantica</name>
    <dbReference type="NCBI Taxonomy" id="1548457"/>
    <lineage>
        <taxon>Bacteria</taxon>
        <taxon>Pseudomonadati</taxon>
        <taxon>Bacteroidota</taxon>
        <taxon>Cytophagia</taxon>
        <taxon>Cytophagales</taxon>
        <taxon>Marivirgaceae</taxon>
        <taxon>Marivirga</taxon>
    </lineage>
</organism>
<evidence type="ECO:0000256" key="8">
    <source>
        <dbReference type="ARBA" id="ARBA00023077"/>
    </source>
</evidence>
<dbReference type="GO" id="GO:0006826">
    <property type="term" value="P:iron ion transport"/>
    <property type="evidence" value="ECO:0007669"/>
    <property type="project" value="UniProtKB-KW"/>
</dbReference>
<evidence type="ECO:0000313" key="16">
    <source>
        <dbReference type="EMBL" id="MBL0765158.1"/>
    </source>
</evidence>
<keyword evidence="8 12" id="KW-0798">TonB box</keyword>
<name>A0A937AF92_9BACT</name>
<dbReference type="SUPFAM" id="SSF56935">
    <property type="entry name" value="Porins"/>
    <property type="match status" value="1"/>
</dbReference>
<dbReference type="PANTHER" id="PTHR32552:SF81">
    <property type="entry name" value="TONB-DEPENDENT OUTER MEMBRANE RECEPTOR"/>
    <property type="match status" value="1"/>
</dbReference>
<dbReference type="InterPro" id="IPR036942">
    <property type="entry name" value="Beta-barrel_TonB_sf"/>
</dbReference>
<protein>
    <submittedName>
        <fullName evidence="16">TonB-dependent receptor</fullName>
    </submittedName>
</protein>
<dbReference type="Gene3D" id="2.40.170.20">
    <property type="entry name" value="TonB-dependent receptor, beta-barrel domain"/>
    <property type="match status" value="1"/>
</dbReference>
<feature type="chain" id="PRO_5037381585" evidence="13">
    <location>
        <begin position="20"/>
        <end position="800"/>
    </location>
</feature>
<evidence type="ECO:0000256" key="1">
    <source>
        <dbReference type="ARBA" id="ARBA00004571"/>
    </source>
</evidence>
<comment type="similarity">
    <text evidence="11 12">Belongs to the TonB-dependent receptor family.</text>
</comment>
<evidence type="ECO:0000256" key="6">
    <source>
        <dbReference type="ARBA" id="ARBA00023004"/>
    </source>
</evidence>